<keyword evidence="4 7" id="KW-1133">Transmembrane helix</keyword>
<feature type="region of interest" description="Disordered" evidence="6">
    <location>
        <begin position="1"/>
        <end position="62"/>
    </location>
</feature>
<reference evidence="9 10" key="1">
    <citation type="submission" date="2017-10" db="EMBL/GenBank/DDBJ databases">
        <title>Integration of genomic and chemical information greatly accelerates assignment of the full stereostructure of myelolactone, a potent inhibitor of myeloma from a marine-derived Micromonospora.</title>
        <authorList>
            <person name="Kim M.C."/>
            <person name="Machado H."/>
            <person name="Jensen P.R."/>
            <person name="Fenical W."/>
        </authorList>
    </citation>
    <scope>NUCLEOTIDE SEQUENCE [LARGE SCALE GENOMIC DNA]</scope>
    <source>
        <strain evidence="9 10">CNY-010</strain>
    </source>
</reference>
<dbReference type="PANTHER" id="PTHR36115:SF4">
    <property type="entry name" value="MEMBRANE PROTEIN"/>
    <property type="match status" value="1"/>
</dbReference>
<feature type="compositionally biased region" description="Low complexity" evidence="6">
    <location>
        <begin position="29"/>
        <end position="38"/>
    </location>
</feature>
<keyword evidence="2" id="KW-1003">Cell membrane</keyword>
<evidence type="ECO:0000313" key="10">
    <source>
        <dbReference type="Proteomes" id="UP000267804"/>
    </source>
</evidence>
<feature type="transmembrane region" description="Helical" evidence="7">
    <location>
        <begin position="128"/>
        <end position="150"/>
    </location>
</feature>
<keyword evidence="5 7" id="KW-0472">Membrane</keyword>
<evidence type="ECO:0000256" key="4">
    <source>
        <dbReference type="ARBA" id="ARBA00022989"/>
    </source>
</evidence>
<sequence>MTQPPPNPTPPPAGHPPAGGGFAPPGGPAVPAQHVPPGYAGPPGYPPPGHPPPGYAPAPVPPPVAPNGQPLAGFGDRLLAYLIDTAVAMAVMMALFVPVFFLVFFRMIDEMEQAGPNGPDPVEVWTSVFLPLLAAELGVLLLMLAFYWVYHVEYARRTGQTLGKKVMKLRIVPMQPDAALTRRMLGKRWLVEFAGGMFVPFLNYLDGFWQLWDKPWQQCLHDKFAGTVVVKVGP</sequence>
<name>A0A386WTF0_9ACTN</name>
<comment type="subcellular location">
    <subcellularLocation>
        <location evidence="1">Cell membrane</location>
        <topology evidence="1">Multi-pass membrane protein</topology>
    </subcellularLocation>
</comment>
<evidence type="ECO:0000256" key="7">
    <source>
        <dbReference type="SAM" id="Phobius"/>
    </source>
</evidence>
<organism evidence="9 10">
    <name type="scientific">Micromonospora tulbaghiae</name>
    <dbReference type="NCBI Taxonomy" id="479978"/>
    <lineage>
        <taxon>Bacteria</taxon>
        <taxon>Bacillati</taxon>
        <taxon>Actinomycetota</taxon>
        <taxon>Actinomycetes</taxon>
        <taxon>Micromonosporales</taxon>
        <taxon>Micromonosporaceae</taxon>
        <taxon>Micromonospora</taxon>
    </lineage>
</organism>
<feature type="compositionally biased region" description="Pro residues" evidence="6">
    <location>
        <begin position="1"/>
        <end position="15"/>
    </location>
</feature>
<feature type="transmembrane region" description="Helical" evidence="7">
    <location>
        <begin position="189"/>
        <end position="205"/>
    </location>
</feature>
<evidence type="ECO:0000256" key="6">
    <source>
        <dbReference type="SAM" id="MobiDB-lite"/>
    </source>
</evidence>
<evidence type="ECO:0000256" key="2">
    <source>
        <dbReference type="ARBA" id="ARBA00022475"/>
    </source>
</evidence>
<dbReference type="GO" id="GO:0005886">
    <property type="term" value="C:plasma membrane"/>
    <property type="evidence" value="ECO:0007669"/>
    <property type="project" value="UniProtKB-SubCell"/>
</dbReference>
<feature type="domain" description="RDD" evidence="8">
    <location>
        <begin position="71"/>
        <end position="226"/>
    </location>
</feature>
<feature type="compositionally biased region" description="Pro residues" evidence="6">
    <location>
        <begin position="39"/>
        <end position="62"/>
    </location>
</feature>
<protein>
    <submittedName>
        <fullName evidence="9">Transporter</fullName>
    </submittedName>
</protein>
<dbReference type="Proteomes" id="UP000267804">
    <property type="component" value="Chromosome"/>
</dbReference>
<dbReference type="KEGG" id="mtua:CSH63_28230"/>
<dbReference type="PANTHER" id="PTHR36115">
    <property type="entry name" value="PROLINE-RICH ANTIGEN HOMOLOG-RELATED"/>
    <property type="match status" value="1"/>
</dbReference>
<evidence type="ECO:0000256" key="3">
    <source>
        <dbReference type="ARBA" id="ARBA00022692"/>
    </source>
</evidence>
<dbReference type="AlphaFoldDB" id="A0A386WTF0"/>
<proteinExistence type="predicted"/>
<dbReference type="InterPro" id="IPR010432">
    <property type="entry name" value="RDD"/>
</dbReference>
<dbReference type="EMBL" id="CP024087">
    <property type="protein sequence ID" value="AYF31262.1"/>
    <property type="molecule type" value="Genomic_DNA"/>
</dbReference>
<accession>A0A386WTF0</accession>
<evidence type="ECO:0000256" key="1">
    <source>
        <dbReference type="ARBA" id="ARBA00004651"/>
    </source>
</evidence>
<dbReference type="Pfam" id="PF06271">
    <property type="entry name" value="RDD"/>
    <property type="match status" value="1"/>
</dbReference>
<keyword evidence="3 7" id="KW-0812">Transmembrane</keyword>
<dbReference type="InterPro" id="IPR051791">
    <property type="entry name" value="Pra-immunoreactive"/>
</dbReference>
<gene>
    <name evidence="9" type="ORF">CSH63_28230</name>
</gene>
<evidence type="ECO:0000259" key="8">
    <source>
        <dbReference type="Pfam" id="PF06271"/>
    </source>
</evidence>
<dbReference type="RefSeq" id="WP_120572832.1">
    <property type="nucleotide sequence ID" value="NZ_CP024087.1"/>
</dbReference>
<feature type="transmembrane region" description="Helical" evidence="7">
    <location>
        <begin position="78"/>
        <end position="108"/>
    </location>
</feature>
<evidence type="ECO:0000313" key="9">
    <source>
        <dbReference type="EMBL" id="AYF31262.1"/>
    </source>
</evidence>
<evidence type="ECO:0000256" key="5">
    <source>
        <dbReference type="ARBA" id="ARBA00023136"/>
    </source>
</evidence>